<dbReference type="Pfam" id="PF00034">
    <property type="entry name" value="Cytochrom_C"/>
    <property type="match status" value="2"/>
</dbReference>
<sequence>MSPRSLATLHFTNHQLAAAPSLPTSAHFLYGAVIYPAADVLTAVTATAASHTPSVDWAAAQHVPGVVKCVQRHHFLAVVAVQQHAAYQARDKVEVDWGHTVAASTWSYQDTYSWDSSVDNTAAWAVAHYVDQQLHLWLSTAYPRQLQSEIAVVTGLSPEHIHLYQSTTPLTESYDVAVEAALLALEVDRPVYRQAQSQLQVMRLALNDSSDTRWHANVHPGLGTSIAARLLGWSAPQPAGVEVRTDYVNTAVAQHIEWVAPTGQQADYAAALSFAAESEFDEHQRAQGQDPLQARLAQMSDERGKQLIQRAATQAGWVNATGDVYTPQKPDHGYGFAYVKAFDYEQQPAQEVWSAWAVELKYDATEQQLNLNKVTVAFDTDQHSAPVDSAQTHIKHRISQWTQQLLGVTGTKSAPTEPSSTEATSAATDLAHIQVFNQSPVVGQSLAWSKTVELPAAAAIANAVKDATQVRLYHAPLDLTLATQRLTGRQTRLNKAKKRWAWAGGMMTALTGAVLVAAPWRPAIPPVNQVDTSIFSSQAIERGRLVALAGDCMVCHTTEDGKTNAGGLGLDTPFGTIYTTNITPDKETGIGTWSYKAFERAMRDGIHRDGSHLYPAFPYTSYAQLSDEDLQSLYAYLMVQEPVHAPNKTNELPFPFSFRPALAGWNTLFHKERQAYQYQEDQSQLWNRGAYLVNSSGHCAACHSPRNALGGEKRGQYFLAGGEADGWEAPALNALSKAPVAWTEAELYQYLRTGQSTQHGVAAGPMGPIIAGLAELPEYDVRAMSHYLMNLDGQKQTTTETVTSSSASVAQVEQAAQTHEVDVWLMPGKTLYDGACAVCHDSQSGPALFGSRPSLALNTNVHSDKPDNLIQVIMHGITRPSAPGLGNMPAFKNSFNDQQMVDLVQYLRKNYAPEAPAWPNLLDKVQQIRQQPGHL</sequence>
<dbReference type="KEGG" id="phn:PAEH1_09770"/>
<dbReference type="SUPFAM" id="SSF56003">
    <property type="entry name" value="Molybdenum cofactor-binding domain"/>
    <property type="match status" value="1"/>
</dbReference>
<dbReference type="PANTHER" id="PTHR35008:SF8">
    <property type="entry name" value="ALCOHOL DEHYDROGENASE CYTOCHROME C SUBUNIT"/>
    <property type="match status" value="1"/>
</dbReference>
<dbReference type="SUPFAM" id="SSF46626">
    <property type="entry name" value="Cytochrome c"/>
    <property type="match status" value="3"/>
</dbReference>
<dbReference type="Pfam" id="PF13442">
    <property type="entry name" value="Cytochrome_CBB3"/>
    <property type="match status" value="1"/>
</dbReference>
<dbReference type="InterPro" id="IPR036909">
    <property type="entry name" value="Cyt_c-like_dom_sf"/>
</dbReference>
<keyword evidence="2 4" id="KW-0479">Metal-binding</keyword>
<dbReference type="PROSITE" id="PS51007">
    <property type="entry name" value="CYTC"/>
    <property type="match status" value="3"/>
</dbReference>
<dbReference type="AlphaFoldDB" id="A0A1U9K170"/>
<dbReference type="PANTHER" id="PTHR35008">
    <property type="entry name" value="BLL4482 PROTEIN-RELATED"/>
    <property type="match status" value="1"/>
</dbReference>
<gene>
    <name evidence="6" type="ORF">PAEH1_09770</name>
</gene>
<feature type="domain" description="Cytochrome c" evidence="5">
    <location>
        <begin position="684"/>
        <end position="792"/>
    </location>
</feature>
<dbReference type="EMBL" id="CP019697">
    <property type="protein sequence ID" value="AQS51776.1"/>
    <property type="molecule type" value="Genomic_DNA"/>
</dbReference>
<evidence type="ECO:0000256" key="1">
    <source>
        <dbReference type="ARBA" id="ARBA00022617"/>
    </source>
</evidence>
<keyword evidence="1 4" id="KW-0349">Heme</keyword>
<feature type="domain" description="Cytochrome c" evidence="5">
    <location>
        <begin position="538"/>
        <end position="641"/>
    </location>
</feature>
<proteinExistence type="predicted"/>
<dbReference type="InterPro" id="IPR037165">
    <property type="entry name" value="AldOxase/xan_DH_Mopterin-bd_sf"/>
</dbReference>
<evidence type="ECO:0000313" key="6">
    <source>
        <dbReference type="EMBL" id="AQS51776.1"/>
    </source>
</evidence>
<dbReference type="Proteomes" id="UP000189369">
    <property type="component" value="Chromosome"/>
</dbReference>
<dbReference type="OrthoDB" id="9809720at2"/>
<feature type="domain" description="Cytochrome c" evidence="5">
    <location>
        <begin position="823"/>
        <end position="911"/>
    </location>
</feature>
<evidence type="ECO:0000259" key="5">
    <source>
        <dbReference type="PROSITE" id="PS51007"/>
    </source>
</evidence>
<organism evidence="6 7">
    <name type="scientific">Paenalcaligenes hominis</name>
    <dbReference type="NCBI Taxonomy" id="643674"/>
    <lineage>
        <taxon>Bacteria</taxon>
        <taxon>Pseudomonadati</taxon>
        <taxon>Pseudomonadota</taxon>
        <taxon>Betaproteobacteria</taxon>
        <taxon>Burkholderiales</taxon>
        <taxon>Alcaligenaceae</taxon>
        <taxon>Paenalcaligenes</taxon>
    </lineage>
</organism>
<dbReference type="SUPFAM" id="SSF54665">
    <property type="entry name" value="CO dehydrogenase molybdoprotein N-domain-like"/>
    <property type="match status" value="1"/>
</dbReference>
<reference evidence="6 7" key="1">
    <citation type="submission" date="2017-01" db="EMBL/GenBank/DDBJ databases">
        <title>Complete Genome Sequence of Paenalcaligenes hominis, Isolated from a paraplegic Patient with neurogenic bladder.</title>
        <authorList>
            <person name="Mukhopadhyay R."/>
            <person name="Joaquin J."/>
            <person name="Hogue R."/>
            <person name="Kilaru A."/>
            <person name="Jospin G."/>
            <person name="Mars K."/>
            <person name="Eisen J.A."/>
            <person name="Chaturvedi V."/>
        </authorList>
    </citation>
    <scope>NUCLEOTIDE SEQUENCE [LARGE SCALE GENOMIC DNA]</scope>
    <source>
        <strain evidence="6 7">15S00501</strain>
    </source>
</reference>
<accession>A0A1U9K170</accession>
<dbReference type="GO" id="GO:0009055">
    <property type="term" value="F:electron transfer activity"/>
    <property type="evidence" value="ECO:0007669"/>
    <property type="project" value="InterPro"/>
</dbReference>
<evidence type="ECO:0000313" key="7">
    <source>
        <dbReference type="Proteomes" id="UP000189369"/>
    </source>
</evidence>
<dbReference type="Gene3D" id="1.10.760.10">
    <property type="entry name" value="Cytochrome c-like domain"/>
    <property type="match status" value="3"/>
</dbReference>
<keyword evidence="3 4" id="KW-0408">Iron</keyword>
<dbReference type="GO" id="GO:0046872">
    <property type="term" value="F:metal ion binding"/>
    <property type="evidence" value="ECO:0007669"/>
    <property type="project" value="UniProtKB-KW"/>
</dbReference>
<dbReference type="STRING" id="643674.PAEH1_09770"/>
<name>A0A1U9K170_9BURK</name>
<dbReference type="Gene3D" id="3.30.365.10">
    <property type="entry name" value="Aldehyde oxidase/xanthine dehydrogenase, molybdopterin binding domain"/>
    <property type="match status" value="1"/>
</dbReference>
<dbReference type="InterPro" id="IPR051459">
    <property type="entry name" value="Cytochrome_c-type_DH"/>
</dbReference>
<dbReference type="GO" id="GO:0020037">
    <property type="term" value="F:heme binding"/>
    <property type="evidence" value="ECO:0007669"/>
    <property type="project" value="InterPro"/>
</dbReference>
<dbReference type="InterPro" id="IPR036856">
    <property type="entry name" value="Ald_Oxase/Xan_DH_a/b_sf"/>
</dbReference>
<evidence type="ECO:0000256" key="3">
    <source>
        <dbReference type="ARBA" id="ARBA00023004"/>
    </source>
</evidence>
<evidence type="ECO:0000256" key="4">
    <source>
        <dbReference type="PROSITE-ProRule" id="PRU00433"/>
    </source>
</evidence>
<protein>
    <recommendedName>
        <fullName evidence="5">Cytochrome c domain-containing protein</fullName>
    </recommendedName>
</protein>
<dbReference type="GO" id="GO:0016491">
    <property type="term" value="F:oxidoreductase activity"/>
    <property type="evidence" value="ECO:0007669"/>
    <property type="project" value="InterPro"/>
</dbReference>
<dbReference type="InterPro" id="IPR009056">
    <property type="entry name" value="Cyt_c-like_dom"/>
</dbReference>
<evidence type="ECO:0000256" key="2">
    <source>
        <dbReference type="ARBA" id="ARBA00022723"/>
    </source>
</evidence>